<sequence>MRQEVQRRHATTRSFLSALVLIILANIECCPYLAGCVQLRLYRLHTLVSYMNLIMICKLGYNVHEYQPPRSESRTAKELDYSIAGNDHSILVDKYLHIFHHRLQVQSQGTVIAKIARPLATRHKLRAFTSTCLSSRRLLDKYISAYFFGCHTTAVSIPGQ</sequence>
<organism evidence="1 2">
    <name type="scientific">Lipomyces orientalis</name>
    <dbReference type="NCBI Taxonomy" id="1233043"/>
    <lineage>
        <taxon>Eukaryota</taxon>
        <taxon>Fungi</taxon>
        <taxon>Dikarya</taxon>
        <taxon>Ascomycota</taxon>
        <taxon>Saccharomycotina</taxon>
        <taxon>Lipomycetes</taxon>
        <taxon>Lipomycetales</taxon>
        <taxon>Lipomycetaceae</taxon>
        <taxon>Lipomyces</taxon>
    </lineage>
</organism>
<comment type="caution">
    <text evidence="1">The sequence shown here is derived from an EMBL/GenBank/DDBJ whole genome shotgun (WGS) entry which is preliminary data.</text>
</comment>
<protein>
    <submittedName>
        <fullName evidence="1">Uncharacterized protein</fullName>
    </submittedName>
</protein>
<gene>
    <name evidence="1" type="ORF">V1517DRAFT_313773</name>
</gene>
<name>A0ACC3TXQ5_9ASCO</name>
<proteinExistence type="predicted"/>
<accession>A0ACC3TXQ5</accession>
<dbReference type="EMBL" id="MU970039">
    <property type="protein sequence ID" value="KAK9325596.1"/>
    <property type="molecule type" value="Genomic_DNA"/>
</dbReference>
<keyword evidence="2" id="KW-1185">Reference proteome</keyword>
<evidence type="ECO:0000313" key="1">
    <source>
        <dbReference type="EMBL" id="KAK9325596.1"/>
    </source>
</evidence>
<evidence type="ECO:0000313" key="2">
    <source>
        <dbReference type="Proteomes" id="UP001489719"/>
    </source>
</evidence>
<reference evidence="2" key="1">
    <citation type="journal article" date="2024" name="Front. Bioeng. Biotechnol.">
        <title>Genome-scale model development and genomic sequencing of the oleaginous clade Lipomyces.</title>
        <authorList>
            <person name="Czajka J.J."/>
            <person name="Han Y."/>
            <person name="Kim J."/>
            <person name="Mondo S.J."/>
            <person name="Hofstad B.A."/>
            <person name="Robles A."/>
            <person name="Haridas S."/>
            <person name="Riley R."/>
            <person name="LaButti K."/>
            <person name="Pangilinan J."/>
            <person name="Andreopoulos W."/>
            <person name="Lipzen A."/>
            <person name="Yan J."/>
            <person name="Wang M."/>
            <person name="Ng V."/>
            <person name="Grigoriev I.V."/>
            <person name="Spatafora J.W."/>
            <person name="Magnuson J.K."/>
            <person name="Baker S.E."/>
            <person name="Pomraning K.R."/>
        </authorList>
    </citation>
    <scope>NUCLEOTIDE SEQUENCE [LARGE SCALE GENOMIC DNA]</scope>
    <source>
        <strain evidence="2">CBS 10300</strain>
    </source>
</reference>
<dbReference type="Proteomes" id="UP001489719">
    <property type="component" value="Unassembled WGS sequence"/>
</dbReference>